<proteinExistence type="inferred from homology"/>
<accession>A0A1G8HJL9</accession>
<keyword evidence="8" id="KW-0133">Cell shape</keyword>
<comment type="similarity">
    <text evidence="1">In the C-terminal section; belongs to the transpeptidase family.</text>
</comment>
<reference evidence="17 18" key="1">
    <citation type="submission" date="2016-10" db="EMBL/GenBank/DDBJ databases">
        <authorList>
            <person name="de Groot N.N."/>
        </authorList>
    </citation>
    <scope>NUCLEOTIDE SEQUENCE [LARGE SCALE GENOMIC DNA]</scope>
    <source>
        <strain evidence="17 18">CGMCC 4.6533</strain>
    </source>
</reference>
<feature type="compositionally biased region" description="Basic and acidic residues" evidence="14">
    <location>
        <begin position="735"/>
        <end position="752"/>
    </location>
</feature>
<keyword evidence="18" id="KW-1185">Reference proteome</keyword>
<keyword evidence="4" id="KW-0645">Protease</keyword>
<evidence type="ECO:0000259" key="16">
    <source>
        <dbReference type="Pfam" id="PF00912"/>
    </source>
</evidence>
<dbReference type="GO" id="GO:0006508">
    <property type="term" value="P:proteolysis"/>
    <property type="evidence" value="ECO:0007669"/>
    <property type="project" value="UniProtKB-KW"/>
</dbReference>
<evidence type="ECO:0000256" key="12">
    <source>
        <dbReference type="ARBA" id="ARBA00034000"/>
    </source>
</evidence>
<feature type="compositionally biased region" description="Basic and acidic residues" evidence="14">
    <location>
        <begin position="791"/>
        <end position="826"/>
    </location>
</feature>
<dbReference type="GO" id="GO:0009252">
    <property type="term" value="P:peptidoglycan biosynthetic process"/>
    <property type="evidence" value="ECO:0007669"/>
    <property type="project" value="UniProtKB-KW"/>
</dbReference>
<dbReference type="RefSeq" id="WP_143043653.1">
    <property type="nucleotide sequence ID" value="NZ_FNDJ01000004.1"/>
</dbReference>
<dbReference type="STRING" id="633440.SAMN05421869_104197"/>
<dbReference type="InterPro" id="IPR001460">
    <property type="entry name" value="PCN-bd_Tpept"/>
</dbReference>
<dbReference type="SUPFAM" id="SSF53955">
    <property type="entry name" value="Lysozyme-like"/>
    <property type="match status" value="1"/>
</dbReference>
<feature type="domain" description="Penicillin-binding protein transpeptidase" evidence="15">
    <location>
        <begin position="356"/>
        <end position="618"/>
    </location>
</feature>
<evidence type="ECO:0000256" key="10">
    <source>
        <dbReference type="ARBA" id="ARBA00023268"/>
    </source>
</evidence>
<evidence type="ECO:0000256" key="2">
    <source>
        <dbReference type="ARBA" id="ARBA00007739"/>
    </source>
</evidence>
<dbReference type="Pfam" id="PF00905">
    <property type="entry name" value="Transpeptidase"/>
    <property type="match status" value="1"/>
</dbReference>
<dbReference type="EMBL" id="FNDJ01000004">
    <property type="protein sequence ID" value="SDI06907.1"/>
    <property type="molecule type" value="Genomic_DNA"/>
</dbReference>
<name>A0A1G8HJL9_9ACTN</name>
<dbReference type="AlphaFoldDB" id="A0A1G8HJL9"/>
<evidence type="ECO:0000256" key="6">
    <source>
        <dbReference type="ARBA" id="ARBA00022679"/>
    </source>
</evidence>
<sequence>MTVLRSVGALGLAGALGGVLTAALVAPLVSGGGLAAKSAANTFLELPPAPREEPLAQVTRLLDKDGRQFAQFYESNRTNVPLAAVAPVMRKAIVAIEDARFYEHGGLDVRGTFRALLTNTQAGGIRQGGSSLTQQLVKNILVESARTDAERDRARAPNLARKITELRLALALEKKYRKDQILERYLNIAYFGAGAYGVEAAARRFFSTSAANLTLIQAATLAGAVRMPYSTDPSLGASQRARLRERRDLVLDRMTGLKLITGQEAASAKNTSLGLRLRPEPGGCEQSEFPFFCLYVQREFLSNPVFGNTPAERRARMARGGLTIRTSLDPIAQRAADKAIRSHVAPEDTEVAAEAMVEPGTGRIRAMAASKGFGRNRGNSKNGPKTTFNLVADVAHGGGQGFQAGSTFKVFTLATALQQGWRFGEGFDTPGALVPSAGYRDCTGKPVNDPNTRILNASGEGEGGPHSIETGTWKSVNIFYMMLERKVGLCNVIRTARALGTVRADGKPLKEVPTFTLGVNEMDPVTVAASFAAFAARGLYCRPLAIVEIIARDGRRTHVPPACEQAIERPVADAVNYVLSGVFDKGTMQGQGIGRPAAGKTGTNNGYTSAWFAGYTPALAAAVSVGDIRGSYRFPLQGVQIGDQYYGSVQGASLPGPIWVESMEPALRRVEPAAFAAPNMARFGGGHTPGLEEALAEEDRKKRRRDGDHPFGRRYRRLFDWLLGQRPVESQLGLGEDRYAPEQPSQEREEYRPPPWGERSSGEQPTGERSPGERSSGERPSGVGSGGARPSSERPSSERPSSERPSSERPSERPSTERPSGERPSGERSGGGRSSGRQSSGERPSGGPPGGGRPAGERSSGGRPSGERPSGGRPSGERSGGGRPWGDLPGLRGWPFD</sequence>
<dbReference type="PANTHER" id="PTHR32282">
    <property type="entry name" value="BINDING PROTEIN TRANSPEPTIDASE, PUTATIVE-RELATED"/>
    <property type="match status" value="1"/>
</dbReference>
<dbReference type="Gene3D" id="3.40.710.10">
    <property type="entry name" value="DD-peptidase/beta-lactamase superfamily"/>
    <property type="match status" value="1"/>
</dbReference>
<dbReference type="InterPro" id="IPR023346">
    <property type="entry name" value="Lysozyme-like_dom_sf"/>
</dbReference>
<dbReference type="FunFam" id="1.10.3810.10:FF:000001">
    <property type="entry name" value="Penicillin-binding protein 1A"/>
    <property type="match status" value="1"/>
</dbReference>
<feature type="compositionally biased region" description="Low complexity" evidence="14">
    <location>
        <begin position="835"/>
        <end position="845"/>
    </location>
</feature>
<evidence type="ECO:0000256" key="1">
    <source>
        <dbReference type="ARBA" id="ARBA00007090"/>
    </source>
</evidence>
<keyword evidence="11" id="KW-0961">Cell wall biogenesis/degradation</keyword>
<dbReference type="PANTHER" id="PTHR32282:SF33">
    <property type="entry name" value="PEPTIDOGLYCAN GLYCOSYLTRANSFERASE"/>
    <property type="match status" value="1"/>
</dbReference>
<dbReference type="GO" id="GO:0071555">
    <property type="term" value="P:cell wall organization"/>
    <property type="evidence" value="ECO:0007669"/>
    <property type="project" value="UniProtKB-KW"/>
</dbReference>
<evidence type="ECO:0000259" key="15">
    <source>
        <dbReference type="Pfam" id="PF00905"/>
    </source>
</evidence>
<comment type="catalytic activity">
    <reaction evidence="13">
        <text>[GlcNAc-(1-&gt;4)-Mur2Ac(oyl-L-Ala-gamma-D-Glu-L-Lys-D-Ala-D-Ala)](n)-di-trans,octa-cis-undecaprenyl diphosphate + beta-D-GlcNAc-(1-&gt;4)-Mur2Ac(oyl-L-Ala-gamma-D-Glu-L-Lys-D-Ala-D-Ala)-di-trans,octa-cis-undecaprenyl diphosphate = [GlcNAc-(1-&gt;4)-Mur2Ac(oyl-L-Ala-gamma-D-Glu-L-Lys-D-Ala-D-Ala)](n+1)-di-trans,octa-cis-undecaprenyl diphosphate + di-trans,octa-cis-undecaprenyl diphosphate + H(+)</text>
        <dbReference type="Rhea" id="RHEA:23708"/>
        <dbReference type="Rhea" id="RHEA-COMP:9602"/>
        <dbReference type="Rhea" id="RHEA-COMP:9603"/>
        <dbReference type="ChEBI" id="CHEBI:15378"/>
        <dbReference type="ChEBI" id="CHEBI:58405"/>
        <dbReference type="ChEBI" id="CHEBI:60033"/>
        <dbReference type="ChEBI" id="CHEBI:78435"/>
        <dbReference type="EC" id="2.4.99.28"/>
    </reaction>
</comment>
<dbReference type="GO" id="GO:0008658">
    <property type="term" value="F:penicillin binding"/>
    <property type="evidence" value="ECO:0007669"/>
    <property type="project" value="InterPro"/>
</dbReference>
<evidence type="ECO:0000256" key="5">
    <source>
        <dbReference type="ARBA" id="ARBA00022676"/>
    </source>
</evidence>
<keyword evidence="7" id="KW-0378">Hydrolase</keyword>
<protein>
    <submittedName>
        <fullName evidence="17">Membrane carboxypeptidase (Penicillin-binding protein)</fullName>
    </submittedName>
</protein>
<dbReference type="InterPro" id="IPR012338">
    <property type="entry name" value="Beta-lactam/transpept-like"/>
</dbReference>
<dbReference type="GO" id="GO:0009002">
    <property type="term" value="F:serine-type D-Ala-D-Ala carboxypeptidase activity"/>
    <property type="evidence" value="ECO:0007669"/>
    <property type="project" value="UniProtKB-EC"/>
</dbReference>
<dbReference type="SUPFAM" id="SSF56601">
    <property type="entry name" value="beta-lactamase/transpeptidase-like"/>
    <property type="match status" value="1"/>
</dbReference>
<dbReference type="GO" id="GO:0008955">
    <property type="term" value="F:peptidoglycan glycosyltransferase activity"/>
    <property type="evidence" value="ECO:0007669"/>
    <property type="project" value="UniProtKB-EC"/>
</dbReference>
<evidence type="ECO:0000313" key="18">
    <source>
        <dbReference type="Proteomes" id="UP000199202"/>
    </source>
</evidence>
<evidence type="ECO:0000256" key="11">
    <source>
        <dbReference type="ARBA" id="ARBA00023316"/>
    </source>
</evidence>
<dbReference type="GO" id="GO:0008360">
    <property type="term" value="P:regulation of cell shape"/>
    <property type="evidence" value="ECO:0007669"/>
    <property type="project" value="UniProtKB-KW"/>
</dbReference>
<dbReference type="GO" id="GO:0030288">
    <property type="term" value="C:outer membrane-bounded periplasmic space"/>
    <property type="evidence" value="ECO:0007669"/>
    <property type="project" value="TreeGrafter"/>
</dbReference>
<evidence type="ECO:0000256" key="4">
    <source>
        <dbReference type="ARBA" id="ARBA00022670"/>
    </source>
</evidence>
<feature type="region of interest" description="Disordered" evidence="14">
    <location>
        <begin position="732"/>
        <end position="897"/>
    </location>
</feature>
<evidence type="ECO:0000256" key="8">
    <source>
        <dbReference type="ARBA" id="ARBA00022960"/>
    </source>
</evidence>
<dbReference type="Pfam" id="PF00912">
    <property type="entry name" value="Transgly"/>
    <property type="match status" value="1"/>
</dbReference>
<dbReference type="InterPro" id="IPR036950">
    <property type="entry name" value="PBP_transglycosylase"/>
</dbReference>
<keyword evidence="6" id="KW-0808">Transferase</keyword>
<evidence type="ECO:0000256" key="13">
    <source>
        <dbReference type="ARBA" id="ARBA00049902"/>
    </source>
</evidence>
<dbReference type="Proteomes" id="UP000199202">
    <property type="component" value="Unassembled WGS sequence"/>
</dbReference>
<evidence type="ECO:0000313" key="17">
    <source>
        <dbReference type="EMBL" id="SDI06907.1"/>
    </source>
</evidence>
<organism evidence="17 18">
    <name type="scientific">Nonomuraea jiangxiensis</name>
    <dbReference type="NCBI Taxonomy" id="633440"/>
    <lineage>
        <taxon>Bacteria</taxon>
        <taxon>Bacillati</taxon>
        <taxon>Actinomycetota</taxon>
        <taxon>Actinomycetes</taxon>
        <taxon>Streptosporangiales</taxon>
        <taxon>Streptosporangiaceae</taxon>
        <taxon>Nonomuraea</taxon>
    </lineage>
</organism>
<dbReference type="InterPro" id="IPR050396">
    <property type="entry name" value="Glycosyltr_51/Transpeptidase"/>
</dbReference>
<evidence type="ECO:0000256" key="14">
    <source>
        <dbReference type="SAM" id="MobiDB-lite"/>
    </source>
</evidence>
<dbReference type="Gene3D" id="1.10.3810.10">
    <property type="entry name" value="Biosynthetic peptidoglycan transglycosylase-like"/>
    <property type="match status" value="1"/>
</dbReference>
<comment type="catalytic activity">
    <reaction evidence="12">
        <text>Preferential cleavage: (Ac)2-L-Lys-D-Ala-|-D-Ala. Also transpeptidation of peptidyl-alanyl moieties that are N-acyl substituents of D-alanine.</text>
        <dbReference type="EC" id="3.4.16.4"/>
    </reaction>
</comment>
<gene>
    <name evidence="17" type="ORF">SAMN05421869_104197</name>
</gene>
<feature type="compositionally biased region" description="Basic and acidic residues" evidence="14">
    <location>
        <begin position="697"/>
        <end position="710"/>
    </location>
</feature>
<evidence type="ECO:0000256" key="7">
    <source>
        <dbReference type="ARBA" id="ARBA00022801"/>
    </source>
</evidence>
<keyword evidence="3 17" id="KW-0121">Carboxypeptidase</keyword>
<feature type="domain" description="Glycosyl transferase family 51" evidence="16">
    <location>
        <begin position="66"/>
        <end position="254"/>
    </location>
</feature>
<keyword evidence="9" id="KW-0573">Peptidoglycan synthesis</keyword>
<feature type="region of interest" description="Disordered" evidence="14">
    <location>
        <begin position="680"/>
        <end position="710"/>
    </location>
</feature>
<evidence type="ECO:0000256" key="9">
    <source>
        <dbReference type="ARBA" id="ARBA00022984"/>
    </source>
</evidence>
<dbReference type="OrthoDB" id="7911552at2"/>
<keyword evidence="10" id="KW-0511">Multifunctional enzyme</keyword>
<comment type="similarity">
    <text evidence="2">In the N-terminal section; belongs to the glycosyltransferase 51 family.</text>
</comment>
<keyword evidence="5" id="KW-0328">Glycosyltransferase</keyword>
<evidence type="ECO:0000256" key="3">
    <source>
        <dbReference type="ARBA" id="ARBA00022645"/>
    </source>
</evidence>
<dbReference type="InterPro" id="IPR001264">
    <property type="entry name" value="Glyco_trans_51"/>
</dbReference>
<feature type="compositionally biased region" description="Low complexity" evidence="14">
    <location>
        <begin position="857"/>
        <end position="872"/>
    </location>
</feature>